<evidence type="ECO:0000259" key="3">
    <source>
        <dbReference type="Pfam" id="PF07859"/>
    </source>
</evidence>
<feature type="domain" description="Alpha/beta hydrolase fold-3" evidence="3">
    <location>
        <begin position="139"/>
        <end position="323"/>
    </location>
</feature>
<dbReference type="Proteomes" id="UP000270471">
    <property type="component" value="Unassembled WGS sequence"/>
</dbReference>
<dbReference type="GO" id="GO:0016787">
    <property type="term" value="F:hydrolase activity"/>
    <property type="evidence" value="ECO:0007669"/>
    <property type="project" value="UniProtKB-KW"/>
</dbReference>
<dbReference type="InterPro" id="IPR013094">
    <property type="entry name" value="AB_hydrolase_3"/>
</dbReference>
<dbReference type="OrthoDB" id="128186at2"/>
<evidence type="ECO:0000313" key="4">
    <source>
        <dbReference type="EMBL" id="RMB83389.1"/>
    </source>
</evidence>
<name>A0A3M0IB08_9ACTN</name>
<keyword evidence="5" id="KW-1185">Reference proteome</keyword>
<feature type="region of interest" description="Disordered" evidence="2">
    <location>
        <begin position="1"/>
        <end position="30"/>
    </location>
</feature>
<dbReference type="PANTHER" id="PTHR48081:SF8">
    <property type="entry name" value="ALPHA_BETA HYDROLASE FOLD-3 DOMAIN-CONTAINING PROTEIN-RELATED"/>
    <property type="match status" value="1"/>
</dbReference>
<reference evidence="4 5" key="1">
    <citation type="submission" date="2017-11" db="EMBL/GenBank/DDBJ databases">
        <title>Draft genome of actinobacteria isolated from guarana (Paullinia cupana (Mart.) Ducke.</title>
        <authorList>
            <person name="Siqueira K.A."/>
            <person name="Liotti R.G."/>
            <person name="Mendes T.A.O."/>
            <person name="Soares M.A."/>
        </authorList>
    </citation>
    <scope>NUCLEOTIDE SEQUENCE [LARGE SCALE GENOMIC DNA]</scope>
    <source>
        <strain evidence="4 5">193</strain>
    </source>
</reference>
<evidence type="ECO:0000256" key="2">
    <source>
        <dbReference type="SAM" id="MobiDB-lite"/>
    </source>
</evidence>
<keyword evidence="1" id="KW-0378">Hydrolase</keyword>
<dbReference type="InterPro" id="IPR029058">
    <property type="entry name" value="AB_hydrolase_fold"/>
</dbReference>
<dbReference type="Gene3D" id="3.40.50.1820">
    <property type="entry name" value="alpha/beta hydrolase"/>
    <property type="match status" value="1"/>
</dbReference>
<sequence length="355" mass="37912">MTDQDAAGLMPSPRDVHARPRTPDTGSGLPWIDPDLRFAIRQAEAERPVATPVTTGAEFEAIRELRTSYLATLPSIDDMRRGGRIEAVEFDVPVAAGTAPAVLLRPAGTDGPLPVIFATANGGKVIQSVAVGMSGTELDWVERLKVAMFIVSGRAGPEHPHPAQVEDSYAGLTWMAERAVELGLDLDRLVLYGKSGGGGVAAATALYSRDHGGPAARHQLLIYPMLDDRERHVSSRFEGVLWDRRSNRTGWRAILGEAAGGPDVSAYAAAGRATELAGLPASYLEVGSADVFRDETLDYAARLGESGVPTEVHVWAGGLHAFELVNPQSSIAKQALGVRTDYLERALRPSFSTAR</sequence>
<dbReference type="PANTHER" id="PTHR48081">
    <property type="entry name" value="AB HYDROLASE SUPERFAMILY PROTEIN C4A8.06C"/>
    <property type="match status" value="1"/>
</dbReference>
<accession>A0A3M0IB08</accession>
<evidence type="ECO:0000313" key="5">
    <source>
        <dbReference type="Proteomes" id="UP000270471"/>
    </source>
</evidence>
<organism evidence="4 5">
    <name type="scientific">Streptomyces shenzhenensis</name>
    <dbReference type="NCBI Taxonomy" id="943815"/>
    <lineage>
        <taxon>Bacteria</taxon>
        <taxon>Bacillati</taxon>
        <taxon>Actinomycetota</taxon>
        <taxon>Actinomycetes</taxon>
        <taxon>Kitasatosporales</taxon>
        <taxon>Streptomycetaceae</taxon>
        <taxon>Streptomyces</taxon>
    </lineage>
</organism>
<proteinExistence type="predicted"/>
<gene>
    <name evidence="4" type="ORF">CTZ28_23780</name>
</gene>
<dbReference type="RefSeq" id="WP_121891743.1">
    <property type="nucleotide sequence ID" value="NZ_PENI01000016.1"/>
</dbReference>
<comment type="caution">
    <text evidence="4">The sequence shown here is derived from an EMBL/GenBank/DDBJ whole genome shotgun (WGS) entry which is preliminary data.</text>
</comment>
<dbReference type="SUPFAM" id="SSF53474">
    <property type="entry name" value="alpha/beta-Hydrolases"/>
    <property type="match status" value="1"/>
</dbReference>
<dbReference type="EMBL" id="PENI01000016">
    <property type="protein sequence ID" value="RMB83389.1"/>
    <property type="molecule type" value="Genomic_DNA"/>
</dbReference>
<dbReference type="Pfam" id="PF07859">
    <property type="entry name" value="Abhydrolase_3"/>
    <property type="match status" value="1"/>
</dbReference>
<dbReference type="InterPro" id="IPR050300">
    <property type="entry name" value="GDXG_lipolytic_enzyme"/>
</dbReference>
<evidence type="ECO:0000256" key="1">
    <source>
        <dbReference type="ARBA" id="ARBA00022801"/>
    </source>
</evidence>
<protein>
    <submittedName>
        <fullName evidence="4">Esterase</fullName>
    </submittedName>
</protein>
<dbReference type="AlphaFoldDB" id="A0A3M0IB08"/>